<evidence type="ECO:0000313" key="3">
    <source>
        <dbReference type="Proteomes" id="UP000597507"/>
    </source>
</evidence>
<dbReference type="EMBL" id="BMKS01000022">
    <property type="protein sequence ID" value="GGG50550.1"/>
    <property type="molecule type" value="Genomic_DNA"/>
</dbReference>
<reference evidence="2 3" key="1">
    <citation type="journal article" date="2014" name="Int. J. Syst. Evol. Microbiol.">
        <title>Complete genome sequence of Corynebacterium casei LMG S-19264T (=DSM 44701T), isolated from a smear-ripened cheese.</title>
        <authorList>
            <consortium name="US DOE Joint Genome Institute (JGI-PGF)"/>
            <person name="Walter F."/>
            <person name="Albersmeier A."/>
            <person name="Kalinowski J."/>
            <person name="Ruckert C."/>
        </authorList>
    </citation>
    <scope>NUCLEOTIDE SEQUENCE [LARGE SCALE GENOMIC DNA]</scope>
    <source>
        <strain evidence="2 3">CGMCC 1.16330</strain>
    </source>
</reference>
<evidence type="ECO:0000259" key="1">
    <source>
        <dbReference type="SMART" id="SM00382"/>
    </source>
</evidence>
<feature type="domain" description="AAA+ ATPase" evidence="1">
    <location>
        <begin position="17"/>
        <end position="264"/>
    </location>
</feature>
<sequence length="279" mass="30356">MALRIVTADDRLSAAANKTTLVIVGESGAGKTTLVKALPEAETLFLDLEAGMKSVQDWRGDSIPIRCFEDMVVIASLIGGPNPAMPPTAFFSHEHYAHYAAQHPELVAMLARKSIIFVDSITDLTRQAMVWAKKQPEAFSEKSGKPDTRGAYGLLGREVIGLLKHLQHAPGKTVILVGILEKHTDEFGRTAWQPQMEGGKAGRELPGIVDQVITLALFSRDGDGALVFDPQRGTERRLVCTAGNRFGLPAKDRSGRLDETEPPDLRALLQKINSRPTKA</sequence>
<organism evidence="2 3">
    <name type="scientific">Caldovatus sediminis</name>
    <dbReference type="NCBI Taxonomy" id="2041189"/>
    <lineage>
        <taxon>Bacteria</taxon>
        <taxon>Pseudomonadati</taxon>
        <taxon>Pseudomonadota</taxon>
        <taxon>Alphaproteobacteria</taxon>
        <taxon>Acetobacterales</taxon>
        <taxon>Roseomonadaceae</taxon>
        <taxon>Caldovatus</taxon>
    </lineage>
</organism>
<keyword evidence="3" id="KW-1185">Reference proteome</keyword>
<comment type="caution">
    <text evidence="2">The sequence shown here is derived from an EMBL/GenBank/DDBJ whole genome shotgun (WGS) entry which is preliminary data.</text>
</comment>
<gene>
    <name evidence="2" type="ORF">GCM10010964_42280</name>
</gene>
<accession>A0A8J2ZFN5</accession>
<dbReference type="PROSITE" id="PS00675">
    <property type="entry name" value="SIGMA54_INTERACT_1"/>
    <property type="match status" value="1"/>
</dbReference>
<name>A0A8J2ZFN5_9PROT</name>
<dbReference type="Pfam" id="PF13479">
    <property type="entry name" value="AAA_24"/>
    <property type="match status" value="1"/>
</dbReference>
<dbReference type="RefSeq" id="WP_188903905.1">
    <property type="nucleotide sequence ID" value="NZ_BMKS01000022.1"/>
</dbReference>
<evidence type="ECO:0000313" key="2">
    <source>
        <dbReference type="EMBL" id="GGG50550.1"/>
    </source>
</evidence>
<dbReference type="InterPro" id="IPR025662">
    <property type="entry name" value="Sigma_54_int_dom_ATP-bd_1"/>
</dbReference>
<dbReference type="SMART" id="SM00382">
    <property type="entry name" value="AAA"/>
    <property type="match status" value="1"/>
</dbReference>
<proteinExistence type="predicted"/>
<dbReference type="Gene3D" id="3.40.50.300">
    <property type="entry name" value="P-loop containing nucleotide triphosphate hydrolases"/>
    <property type="match status" value="1"/>
</dbReference>
<protein>
    <recommendedName>
        <fullName evidence="1">AAA+ ATPase domain-containing protein</fullName>
    </recommendedName>
</protein>
<dbReference type="SUPFAM" id="SSF52540">
    <property type="entry name" value="P-loop containing nucleoside triphosphate hydrolases"/>
    <property type="match status" value="1"/>
</dbReference>
<dbReference type="Proteomes" id="UP000597507">
    <property type="component" value="Unassembled WGS sequence"/>
</dbReference>
<dbReference type="InterPro" id="IPR027417">
    <property type="entry name" value="P-loop_NTPase"/>
</dbReference>
<dbReference type="InterPro" id="IPR003593">
    <property type="entry name" value="AAA+_ATPase"/>
</dbReference>
<dbReference type="AlphaFoldDB" id="A0A8J2ZFN5"/>